<sequence>MSIQLLYQNINGGAKHDITTLVTALSWSTKRAGAPGTLDITIISDPDVKIDHGSILALKNGGEGLFYGYVFKHSRNDKDKIQITAYDQLRYLKNKDTYVFKGKRADQVVATIAADFKIKIGNLANTGYVIPRMVMDSKNLFDIILHALDLTLIHSKRMFYLWDDYGLLRISNVKDGHTALNLGDGSLVADYEYQSDIDSDTANRIKLVRDNKETGKRDVYIVENTDNQKRWGMLQHYDKVDEKLNKAQIETQADNLLALKNRPTRTLTIEAIADLTVRAGRSVFVKIADIGISGWYVIDECKHNLIDEKMSLKLVVV</sequence>
<evidence type="ECO:0000313" key="2">
    <source>
        <dbReference type="EMBL" id="GAC41909.1"/>
    </source>
</evidence>
<protein>
    <recommendedName>
        <fullName evidence="1">YqbQ/XkdQ domain-containing protein</fullName>
    </recommendedName>
</protein>
<feature type="domain" description="YqbQ/XkdQ" evidence="1">
    <location>
        <begin position="26"/>
        <end position="314"/>
    </location>
</feature>
<evidence type="ECO:0000259" key="1">
    <source>
        <dbReference type="Pfam" id="PF24032"/>
    </source>
</evidence>
<name>M9LZT9_PAEPP</name>
<dbReference type="RefSeq" id="WP_006285284.1">
    <property type="nucleotide sequence ID" value="NZ_BALG01000054.1"/>
</dbReference>
<keyword evidence="3" id="KW-1185">Reference proteome</keyword>
<dbReference type="AlphaFoldDB" id="M9LZT9"/>
<dbReference type="OrthoDB" id="1698671at2"/>
<dbReference type="Pfam" id="PF24032">
    <property type="entry name" value="YQBQ"/>
    <property type="match status" value="1"/>
</dbReference>
<proteinExistence type="predicted"/>
<gene>
    <name evidence="2" type="ORF">PPOP_1266</name>
</gene>
<dbReference type="SUPFAM" id="SSF69279">
    <property type="entry name" value="Phage tail proteins"/>
    <property type="match status" value="1"/>
</dbReference>
<organism evidence="2 3">
    <name type="scientific">Paenibacillus popilliae ATCC 14706</name>
    <dbReference type="NCBI Taxonomy" id="1212764"/>
    <lineage>
        <taxon>Bacteria</taxon>
        <taxon>Bacillati</taxon>
        <taxon>Bacillota</taxon>
        <taxon>Bacilli</taxon>
        <taxon>Bacillales</taxon>
        <taxon>Paenibacillaceae</taxon>
        <taxon>Paenibacillus</taxon>
    </lineage>
</organism>
<reference evidence="2 3" key="1">
    <citation type="submission" date="2012-10" db="EMBL/GenBank/DDBJ databases">
        <title>Draft Genome Sequence of Paenibacillus popilliae ATCC 14706T.</title>
        <authorList>
            <person name="Iiyama K."/>
            <person name="Mori K."/>
            <person name="Mon H."/>
            <person name="Chieda Y."/>
            <person name="Lee J.M."/>
            <person name="Kusakabe T."/>
            <person name="Tashiro K."/>
            <person name="Asano S."/>
            <person name="Yasunaga-Aoki C."/>
            <person name="Shimizu S."/>
        </authorList>
    </citation>
    <scope>NUCLEOTIDE SEQUENCE [LARGE SCALE GENOMIC DNA]</scope>
    <source>
        <strain evidence="2 3">ATCC 14706</strain>
    </source>
</reference>
<dbReference type="InterPro" id="IPR056937">
    <property type="entry name" value="YqbQ/XkdQ"/>
</dbReference>
<dbReference type="Proteomes" id="UP000029453">
    <property type="component" value="Unassembled WGS sequence"/>
</dbReference>
<dbReference type="EMBL" id="BALG01000054">
    <property type="protein sequence ID" value="GAC41909.1"/>
    <property type="molecule type" value="Genomic_DNA"/>
</dbReference>
<accession>M9LZT9</accession>
<comment type="caution">
    <text evidence="2">The sequence shown here is derived from an EMBL/GenBank/DDBJ whole genome shotgun (WGS) entry which is preliminary data.</text>
</comment>
<evidence type="ECO:0000313" key="3">
    <source>
        <dbReference type="Proteomes" id="UP000029453"/>
    </source>
</evidence>